<keyword evidence="2" id="KW-1185">Reference proteome</keyword>
<dbReference type="EMBL" id="VDLU01000001">
    <property type="protein sequence ID" value="TNJ29950.1"/>
    <property type="molecule type" value="Genomic_DNA"/>
</dbReference>
<protein>
    <submittedName>
        <fullName evidence="1">Uncharacterized protein</fullName>
    </submittedName>
</protein>
<dbReference type="AlphaFoldDB" id="A0A4Z1SWK9"/>
<sequence length="192" mass="21232">MLETPQKHGASLIASRFAVSHADDYVETGADSLRPEVSLGAADEDLVEDLRKSDLVNRKNGDHAPVLWTAASWPRARISSSDLPDLYEGSRPLIPFLSPEQFYIRCFSRSEEPVPDVELTNSHRKDVLRSVIAPTQFLSQTYARLGKQTVIRKTQRTLAPLRSLQEDPDLTDQRLEAALAALAAAARVPSTV</sequence>
<name>A0A4Z1SWK9_GIAMU</name>
<proteinExistence type="predicted"/>
<dbReference type="Proteomes" id="UP000315496">
    <property type="component" value="Chromosome 1"/>
</dbReference>
<gene>
    <name evidence="1" type="ORF">GMRT_15901</name>
</gene>
<dbReference type="VEuPathDB" id="GiardiaDB:GMRT_15901"/>
<comment type="caution">
    <text evidence="1">The sequence shown here is derived from an EMBL/GenBank/DDBJ whole genome shotgun (WGS) entry which is preliminary data.</text>
</comment>
<evidence type="ECO:0000313" key="1">
    <source>
        <dbReference type="EMBL" id="TNJ29950.1"/>
    </source>
</evidence>
<reference evidence="1 2" key="1">
    <citation type="submission" date="2019-05" db="EMBL/GenBank/DDBJ databases">
        <title>The compact genome of Giardia muris reveals important steps in the evolution of intestinal protozoan parasites.</title>
        <authorList>
            <person name="Xu F."/>
            <person name="Jimenez-Gonzalez A."/>
            <person name="Einarsson E."/>
            <person name="Astvaldsson A."/>
            <person name="Peirasmaki D."/>
            <person name="Eckmann L."/>
            <person name="Andersson J.O."/>
            <person name="Svard S.G."/>
            <person name="Jerlstrom-Hultqvist J."/>
        </authorList>
    </citation>
    <scope>NUCLEOTIDE SEQUENCE [LARGE SCALE GENOMIC DNA]</scope>
    <source>
        <strain evidence="1 2">Roberts-Thomson</strain>
    </source>
</reference>
<evidence type="ECO:0000313" key="2">
    <source>
        <dbReference type="Proteomes" id="UP000315496"/>
    </source>
</evidence>
<organism evidence="1 2">
    <name type="scientific">Giardia muris</name>
    <dbReference type="NCBI Taxonomy" id="5742"/>
    <lineage>
        <taxon>Eukaryota</taxon>
        <taxon>Metamonada</taxon>
        <taxon>Diplomonadida</taxon>
        <taxon>Hexamitidae</taxon>
        <taxon>Giardiinae</taxon>
        <taxon>Giardia</taxon>
    </lineage>
</organism>
<accession>A0A4Z1SWK9</accession>